<accession>A0A318SUM8</accession>
<sequence length="195" mass="20366">MHIIPADPERQIELPDLGLRPCPVSVDGAGLGLTRLVALRLFRLADGETARGDGAVTLRVISGEAEGPEGPLGPGDAARSVTGDWQLTARGEAMIACAVGDGAAPQIDWAQVEEATDIRPRSEALVYLPDCGGQAVLPQDVDAPSLLAPMSDDDPDRPHLHPEGSLQRHDTIALEAGEAITLQLAEPGRVLVVTA</sequence>
<feature type="region of interest" description="Disordered" evidence="1">
    <location>
        <begin position="144"/>
        <end position="165"/>
    </location>
</feature>
<feature type="compositionally biased region" description="Basic and acidic residues" evidence="1">
    <location>
        <begin position="156"/>
        <end position="165"/>
    </location>
</feature>
<protein>
    <submittedName>
        <fullName evidence="2">Uncharacterized protein</fullName>
    </submittedName>
</protein>
<dbReference type="EMBL" id="QJTE01000001">
    <property type="protein sequence ID" value="PYE85610.1"/>
    <property type="molecule type" value="Genomic_DNA"/>
</dbReference>
<reference evidence="2 3" key="1">
    <citation type="submission" date="2018-06" db="EMBL/GenBank/DDBJ databases">
        <title>Genomic Encyclopedia of Type Strains, Phase III (KMG-III): the genomes of soil and plant-associated and newly described type strains.</title>
        <authorList>
            <person name="Whitman W."/>
        </authorList>
    </citation>
    <scope>NUCLEOTIDE SEQUENCE [LARGE SCALE GENOMIC DNA]</scope>
    <source>
        <strain evidence="2 3">CECT 9025</strain>
    </source>
</reference>
<evidence type="ECO:0000256" key="1">
    <source>
        <dbReference type="SAM" id="MobiDB-lite"/>
    </source>
</evidence>
<evidence type="ECO:0000313" key="2">
    <source>
        <dbReference type="EMBL" id="PYE85610.1"/>
    </source>
</evidence>
<name>A0A318SUM8_9RHOB</name>
<comment type="caution">
    <text evidence="2">The sequence shown here is derived from an EMBL/GenBank/DDBJ whole genome shotgun (WGS) entry which is preliminary data.</text>
</comment>
<dbReference type="RefSeq" id="WP_110812652.1">
    <property type="nucleotide sequence ID" value="NZ_QJTE01000001.1"/>
</dbReference>
<gene>
    <name evidence="2" type="ORF">DFP88_101278</name>
</gene>
<dbReference type="AlphaFoldDB" id="A0A318SUM8"/>
<dbReference type="Proteomes" id="UP000248311">
    <property type="component" value="Unassembled WGS sequence"/>
</dbReference>
<organism evidence="2 3">
    <name type="scientific">Pseudoroseicyclus aestuarii</name>
    <dbReference type="NCBI Taxonomy" id="1795041"/>
    <lineage>
        <taxon>Bacteria</taxon>
        <taxon>Pseudomonadati</taxon>
        <taxon>Pseudomonadota</taxon>
        <taxon>Alphaproteobacteria</taxon>
        <taxon>Rhodobacterales</taxon>
        <taxon>Paracoccaceae</taxon>
        <taxon>Pseudoroseicyclus</taxon>
    </lineage>
</organism>
<keyword evidence="3" id="KW-1185">Reference proteome</keyword>
<evidence type="ECO:0000313" key="3">
    <source>
        <dbReference type="Proteomes" id="UP000248311"/>
    </source>
</evidence>
<proteinExistence type="predicted"/>